<dbReference type="RefSeq" id="WP_146456522.1">
    <property type="nucleotide sequence ID" value="NZ_SJPW01000002.1"/>
</dbReference>
<dbReference type="EMBL" id="SJPW01000002">
    <property type="protein sequence ID" value="TWU59133.1"/>
    <property type="molecule type" value="Genomic_DNA"/>
</dbReference>
<keyword evidence="2" id="KW-0732">Signal</keyword>
<dbReference type="OrthoDB" id="280528at2"/>
<name>A0A5C6FBJ1_9BACT</name>
<accession>A0A5C6FBJ1</accession>
<protein>
    <recommendedName>
        <fullName evidence="5">Membrane or secreted protein</fullName>
    </recommendedName>
</protein>
<dbReference type="AlphaFoldDB" id="A0A5C6FBJ1"/>
<dbReference type="Proteomes" id="UP000318288">
    <property type="component" value="Unassembled WGS sequence"/>
</dbReference>
<dbReference type="PROSITE" id="PS51257">
    <property type="entry name" value="PROKAR_LIPOPROTEIN"/>
    <property type="match status" value="1"/>
</dbReference>
<proteinExistence type="predicted"/>
<feature type="chain" id="PRO_5022968733" description="Membrane or secreted protein" evidence="2">
    <location>
        <begin position="22"/>
        <end position="89"/>
    </location>
</feature>
<gene>
    <name evidence="3" type="ORF">Poly51_19190</name>
</gene>
<comment type="caution">
    <text evidence="3">The sequence shown here is derived from an EMBL/GenBank/DDBJ whole genome shotgun (WGS) entry which is preliminary data.</text>
</comment>
<evidence type="ECO:0000313" key="3">
    <source>
        <dbReference type="EMBL" id="TWU59133.1"/>
    </source>
</evidence>
<sequence length="89" mass="9485" precursor="true">MTGRRFASLSSFGLAAIAAIAISGCRGNGFFPPAGPMNQQQANAIAHDPFPQNGIAPDELASRPPDYQQPLPEAVRNRLVPDAMPWLGR</sequence>
<organism evidence="3 4">
    <name type="scientific">Rubripirellula tenax</name>
    <dbReference type="NCBI Taxonomy" id="2528015"/>
    <lineage>
        <taxon>Bacteria</taxon>
        <taxon>Pseudomonadati</taxon>
        <taxon>Planctomycetota</taxon>
        <taxon>Planctomycetia</taxon>
        <taxon>Pirellulales</taxon>
        <taxon>Pirellulaceae</taxon>
        <taxon>Rubripirellula</taxon>
    </lineage>
</organism>
<feature type="signal peptide" evidence="2">
    <location>
        <begin position="1"/>
        <end position="21"/>
    </location>
</feature>
<reference evidence="3 4" key="1">
    <citation type="submission" date="2019-02" db="EMBL/GenBank/DDBJ databases">
        <title>Deep-cultivation of Planctomycetes and their phenomic and genomic characterization uncovers novel biology.</title>
        <authorList>
            <person name="Wiegand S."/>
            <person name="Jogler M."/>
            <person name="Boedeker C."/>
            <person name="Pinto D."/>
            <person name="Vollmers J."/>
            <person name="Rivas-Marin E."/>
            <person name="Kohn T."/>
            <person name="Peeters S.H."/>
            <person name="Heuer A."/>
            <person name="Rast P."/>
            <person name="Oberbeckmann S."/>
            <person name="Bunk B."/>
            <person name="Jeske O."/>
            <person name="Meyerdierks A."/>
            <person name="Storesund J.E."/>
            <person name="Kallscheuer N."/>
            <person name="Luecker S."/>
            <person name="Lage O.M."/>
            <person name="Pohl T."/>
            <person name="Merkel B.J."/>
            <person name="Hornburger P."/>
            <person name="Mueller R.-W."/>
            <person name="Bruemmer F."/>
            <person name="Labrenz M."/>
            <person name="Spormann A.M."/>
            <person name="Op Den Camp H."/>
            <person name="Overmann J."/>
            <person name="Amann R."/>
            <person name="Jetten M.S.M."/>
            <person name="Mascher T."/>
            <person name="Medema M.H."/>
            <person name="Devos D.P."/>
            <person name="Kaster A.-K."/>
            <person name="Ovreas L."/>
            <person name="Rohde M."/>
            <person name="Galperin M.Y."/>
            <person name="Jogler C."/>
        </authorList>
    </citation>
    <scope>NUCLEOTIDE SEQUENCE [LARGE SCALE GENOMIC DNA]</scope>
    <source>
        <strain evidence="3 4">Poly51</strain>
    </source>
</reference>
<evidence type="ECO:0000313" key="4">
    <source>
        <dbReference type="Proteomes" id="UP000318288"/>
    </source>
</evidence>
<feature type="region of interest" description="Disordered" evidence="1">
    <location>
        <begin position="49"/>
        <end position="75"/>
    </location>
</feature>
<evidence type="ECO:0000256" key="2">
    <source>
        <dbReference type="SAM" id="SignalP"/>
    </source>
</evidence>
<keyword evidence="4" id="KW-1185">Reference proteome</keyword>
<evidence type="ECO:0000256" key="1">
    <source>
        <dbReference type="SAM" id="MobiDB-lite"/>
    </source>
</evidence>
<evidence type="ECO:0008006" key="5">
    <source>
        <dbReference type="Google" id="ProtNLM"/>
    </source>
</evidence>